<dbReference type="EMBL" id="BJHX01000001">
    <property type="protein sequence ID" value="GDY65726.1"/>
    <property type="molecule type" value="Genomic_DNA"/>
</dbReference>
<dbReference type="Proteomes" id="UP000299211">
    <property type="component" value="Unassembled WGS sequence"/>
</dbReference>
<proteinExistence type="predicted"/>
<evidence type="ECO:0000313" key="1">
    <source>
        <dbReference type="EMBL" id="GDY65726.1"/>
    </source>
</evidence>
<reference evidence="2 3" key="1">
    <citation type="submission" date="2019-04" db="EMBL/GenBank/DDBJ databases">
        <title>Draft genome sequences of Streptomyces avermitilis ATCC 31267.</title>
        <authorList>
            <person name="Komaki H."/>
            <person name="Tamura T."/>
            <person name="Hosoyama A."/>
        </authorList>
    </citation>
    <scope>NUCLEOTIDE SEQUENCE [LARGE SCALE GENOMIC DNA]</scope>
    <source>
        <strain evidence="2 3">ATCC 31267</strain>
    </source>
</reference>
<protein>
    <submittedName>
        <fullName evidence="1">Uncharacterized protein</fullName>
    </submittedName>
</protein>
<evidence type="ECO:0000313" key="2">
    <source>
        <dbReference type="EMBL" id="GDY74056.1"/>
    </source>
</evidence>
<evidence type="ECO:0000313" key="3">
    <source>
        <dbReference type="Proteomes" id="UP000299211"/>
    </source>
</evidence>
<evidence type="ECO:0000313" key="4">
    <source>
        <dbReference type="Proteomes" id="UP000302139"/>
    </source>
</evidence>
<name>A0A4D4M091_STRAX</name>
<organism evidence="1 4">
    <name type="scientific">Streptomyces avermitilis</name>
    <dbReference type="NCBI Taxonomy" id="33903"/>
    <lineage>
        <taxon>Bacteria</taxon>
        <taxon>Bacillati</taxon>
        <taxon>Actinomycetota</taxon>
        <taxon>Actinomycetes</taxon>
        <taxon>Kitasatosporales</taxon>
        <taxon>Streptomycetaceae</taxon>
        <taxon>Streptomyces</taxon>
    </lineage>
</organism>
<comment type="caution">
    <text evidence="1">The sequence shown here is derived from an EMBL/GenBank/DDBJ whole genome shotgun (WGS) entry which is preliminary data.</text>
</comment>
<accession>A0A4D4M091</accession>
<dbReference type="EMBL" id="BJHY01000001">
    <property type="protein sequence ID" value="GDY74056.1"/>
    <property type="molecule type" value="Genomic_DNA"/>
</dbReference>
<sequence length="128" mass="15051">MSHLPSYGSVHKRLRRLHGSARLHPCDWCGRTADSWSYTHHPDADEHFDAEARQLWSADTSHYRPMCQRHHRQLDRTFRESGYDRCLLRKRVKGLREAAWSAVTDEQRAHEAKVRAPAARLGRIHGYR</sequence>
<dbReference type="Proteomes" id="UP000302139">
    <property type="component" value="Unassembled WGS sequence"/>
</dbReference>
<gene>
    <name evidence="1" type="ORF">SAV14893_051190</name>
    <name evidence="2" type="ORF">SAV31267_035410</name>
</gene>
<reference evidence="1 4" key="2">
    <citation type="submission" date="2019-04" db="EMBL/GenBank/DDBJ databases">
        <title>Draft genome sequences of Streptomyces avermitilis NBRC 14893.</title>
        <authorList>
            <person name="Komaki H."/>
            <person name="Tamura T."/>
            <person name="Hosoyama A."/>
        </authorList>
    </citation>
    <scope>NUCLEOTIDE SEQUENCE [LARGE SCALE GENOMIC DNA]</scope>
    <source>
        <strain evidence="1 4">NBRC 14893</strain>
    </source>
</reference>
<dbReference type="AlphaFoldDB" id="A0A4D4M091"/>